<dbReference type="SUPFAM" id="SSF47240">
    <property type="entry name" value="Ferritin-like"/>
    <property type="match status" value="1"/>
</dbReference>
<dbReference type="PANTHER" id="PTHR31851">
    <property type="entry name" value="FE(2+)/MN(2+) TRANSPORTER PCL1"/>
    <property type="match status" value="1"/>
</dbReference>
<dbReference type="eggNOG" id="COG1814">
    <property type="taxonomic scope" value="Bacteria"/>
</dbReference>
<feature type="transmembrane region" description="Helical" evidence="5">
    <location>
        <begin position="313"/>
        <end position="336"/>
    </location>
</feature>
<evidence type="ECO:0000313" key="6">
    <source>
        <dbReference type="EMBL" id="EGO65607.1"/>
    </source>
</evidence>
<dbReference type="GO" id="GO:0012505">
    <property type="term" value="C:endomembrane system"/>
    <property type="evidence" value="ECO:0007669"/>
    <property type="project" value="UniProtKB-SubCell"/>
</dbReference>
<evidence type="ECO:0000256" key="5">
    <source>
        <dbReference type="SAM" id="Phobius"/>
    </source>
</evidence>
<dbReference type="STRING" id="1009370.ALO_01789"/>
<evidence type="ECO:0000256" key="3">
    <source>
        <dbReference type="ARBA" id="ARBA00022989"/>
    </source>
</evidence>
<organism evidence="6 7">
    <name type="scientific">Acetonema longum DSM 6540</name>
    <dbReference type="NCBI Taxonomy" id="1009370"/>
    <lineage>
        <taxon>Bacteria</taxon>
        <taxon>Bacillati</taxon>
        <taxon>Bacillota</taxon>
        <taxon>Negativicutes</taxon>
        <taxon>Acetonemataceae</taxon>
        <taxon>Acetonema</taxon>
    </lineage>
</organism>
<dbReference type="OrthoDB" id="188924at2"/>
<dbReference type="GO" id="GO:0030026">
    <property type="term" value="P:intracellular manganese ion homeostasis"/>
    <property type="evidence" value="ECO:0007669"/>
    <property type="project" value="InterPro"/>
</dbReference>
<dbReference type="InterPro" id="IPR008217">
    <property type="entry name" value="Ccc1_fam"/>
</dbReference>
<gene>
    <name evidence="6" type="ORF">ALO_01789</name>
</gene>
<feature type="transmembrane region" description="Helical" evidence="5">
    <location>
        <begin position="348"/>
        <end position="370"/>
    </location>
</feature>
<keyword evidence="2 5" id="KW-0812">Transmembrane</keyword>
<protein>
    <recommendedName>
        <fullName evidence="8">Rubrerythrin diiron-binding domain-containing protein</fullName>
    </recommendedName>
</protein>
<dbReference type="EMBL" id="AFGF01000016">
    <property type="protein sequence ID" value="EGO65607.1"/>
    <property type="molecule type" value="Genomic_DNA"/>
</dbReference>
<evidence type="ECO:0000256" key="1">
    <source>
        <dbReference type="ARBA" id="ARBA00004127"/>
    </source>
</evidence>
<dbReference type="Pfam" id="PF01988">
    <property type="entry name" value="VIT1"/>
    <property type="match status" value="1"/>
</dbReference>
<dbReference type="InterPro" id="IPR009078">
    <property type="entry name" value="Ferritin-like_SF"/>
</dbReference>
<dbReference type="RefSeq" id="WP_004092171.1">
    <property type="nucleotide sequence ID" value="NZ_AFGF01000016.1"/>
</dbReference>
<dbReference type="AlphaFoldDB" id="F7NE95"/>
<dbReference type="GO" id="GO:0005384">
    <property type="term" value="F:manganese ion transmembrane transporter activity"/>
    <property type="evidence" value="ECO:0007669"/>
    <property type="project" value="InterPro"/>
</dbReference>
<feature type="transmembrane region" description="Helical" evidence="5">
    <location>
        <begin position="183"/>
        <end position="206"/>
    </location>
</feature>
<sequence>MNSEHKRLLENWTEEKNSAALYASLAVSEPDPRLSEIYRRMAASEEKHAAGWEEKLLQAGGSLPRFSPSWRTRTLSWLAKKFGVAAVLPTLAATETANSNSYASQPDARSLVPVERSHAVLLQQMNKTSGGVSGDVLAQMEGRHRTAGGNALRAAVLGASDGLVSNFNLVMGVAGAELSHTGILLTGLAGLLAGAISMALGEWISVQSSRELYERQIETERDEILGAPEEEMEELALIYQARGLDEEAARSVARSLMANPDTALDALARDELGINPEELGGSAWEAAVTSFLLFAVGAILPVFPYLFLVGQTAVLASAALSAVGLFAIGAATTLFTGRPVLMSGLRQVLFGLVAAAVTYLVGHMIGVNIAG</sequence>
<keyword evidence="3 5" id="KW-1133">Transmembrane helix</keyword>
<comment type="caution">
    <text evidence="6">The sequence shown here is derived from an EMBL/GenBank/DDBJ whole genome shotgun (WGS) entry which is preliminary data.</text>
</comment>
<reference evidence="6 7" key="1">
    <citation type="journal article" date="2011" name="EMBO J.">
        <title>Structural diversity of bacterial flagellar motors.</title>
        <authorList>
            <person name="Chen S."/>
            <person name="Beeby M."/>
            <person name="Murphy G.E."/>
            <person name="Leadbetter J.R."/>
            <person name="Hendrixson D.R."/>
            <person name="Briegel A."/>
            <person name="Li Z."/>
            <person name="Shi J."/>
            <person name="Tocheva E.I."/>
            <person name="Muller A."/>
            <person name="Dobro M.J."/>
            <person name="Jensen G.J."/>
        </authorList>
    </citation>
    <scope>NUCLEOTIDE SEQUENCE [LARGE SCALE GENOMIC DNA]</scope>
    <source>
        <strain evidence="6 7">DSM 6540</strain>
    </source>
</reference>
<keyword evidence="7" id="KW-1185">Reference proteome</keyword>
<evidence type="ECO:0000313" key="7">
    <source>
        <dbReference type="Proteomes" id="UP000003240"/>
    </source>
</evidence>
<dbReference type="Proteomes" id="UP000003240">
    <property type="component" value="Unassembled WGS sequence"/>
</dbReference>
<accession>F7NE95</accession>
<evidence type="ECO:0000256" key="4">
    <source>
        <dbReference type="ARBA" id="ARBA00023136"/>
    </source>
</evidence>
<proteinExistence type="predicted"/>
<evidence type="ECO:0000256" key="2">
    <source>
        <dbReference type="ARBA" id="ARBA00022692"/>
    </source>
</evidence>
<evidence type="ECO:0008006" key="8">
    <source>
        <dbReference type="Google" id="ProtNLM"/>
    </source>
</evidence>
<feature type="transmembrane region" description="Helical" evidence="5">
    <location>
        <begin position="151"/>
        <end position="171"/>
    </location>
</feature>
<comment type="subcellular location">
    <subcellularLocation>
        <location evidence="1">Endomembrane system</location>
        <topology evidence="1">Multi-pass membrane protein</topology>
    </subcellularLocation>
</comment>
<feature type="transmembrane region" description="Helical" evidence="5">
    <location>
        <begin position="286"/>
        <end position="307"/>
    </location>
</feature>
<name>F7NE95_9FIRM</name>
<keyword evidence="4 5" id="KW-0472">Membrane</keyword>